<feature type="compositionally biased region" description="Polar residues" evidence="2">
    <location>
        <begin position="634"/>
        <end position="644"/>
    </location>
</feature>
<accession>A0A7M7MID0</accession>
<dbReference type="PROSITE" id="PS51307">
    <property type="entry name" value="ASD2"/>
    <property type="match status" value="1"/>
</dbReference>
<evidence type="ECO:0000313" key="5">
    <source>
        <dbReference type="Proteomes" id="UP000594260"/>
    </source>
</evidence>
<feature type="compositionally biased region" description="Polar residues" evidence="2">
    <location>
        <begin position="387"/>
        <end position="397"/>
    </location>
</feature>
<reference evidence="4" key="1">
    <citation type="submission" date="2021-01" db="UniProtKB">
        <authorList>
            <consortium name="EnsemblMetazoa"/>
        </authorList>
    </citation>
    <scope>IDENTIFICATION</scope>
</reference>
<dbReference type="Pfam" id="PF08687">
    <property type="entry name" value="ASD2"/>
    <property type="match status" value="1"/>
</dbReference>
<protein>
    <recommendedName>
        <fullName evidence="3">ASD2 domain-containing protein</fullName>
    </recommendedName>
</protein>
<dbReference type="OrthoDB" id="10063560at2759"/>
<dbReference type="RefSeq" id="XP_022666513.1">
    <property type="nucleotide sequence ID" value="XM_022810778.1"/>
</dbReference>
<feature type="region of interest" description="Disordered" evidence="2">
    <location>
        <begin position="472"/>
        <end position="501"/>
    </location>
</feature>
<dbReference type="InParanoid" id="A0A7M7MID0"/>
<dbReference type="EnsemblMetazoa" id="XM_022810778">
    <property type="protein sequence ID" value="XP_022666513"/>
    <property type="gene ID" value="LOC111252601"/>
</dbReference>
<keyword evidence="1" id="KW-0175">Coiled coil</keyword>
<dbReference type="GeneID" id="111252601"/>
<feature type="domain" description="ASD2" evidence="3">
    <location>
        <begin position="899"/>
        <end position="1195"/>
    </location>
</feature>
<dbReference type="AlphaFoldDB" id="A0A7M7MID0"/>
<dbReference type="KEGG" id="vde:111252601"/>
<evidence type="ECO:0000256" key="1">
    <source>
        <dbReference type="SAM" id="Coils"/>
    </source>
</evidence>
<feature type="coiled-coil region" evidence="1">
    <location>
        <begin position="1114"/>
        <end position="1148"/>
    </location>
</feature>
<keyword evidence="5" id="KW-1185">Reference proteome</keyword>
<feature type="region of interest" description="Disordered" evidence="2">
    <location>
        <begin position="951"/>
        <end position="995"/>
    </location>
</feature>
<feature type="region of interest" description="Disordered" evidence="2">
    <location>
        <begin position="792"/>
        <end position="821"/>
    </location>
</feature>
<dbReference type="InterPro" id="IPR014799">
    <property type="entry name" value="ASD2_dom"/>
</dbReference>
<evidence type="ECO:0000256" key="2">
    <source>
        <dbReference type="SAM" id="MobiDB-lite"/>
    </source>
</evidence>
<feature type="region of interest" description="Disordered" evidence="2">
    <location>
        <begin position="387"/>
        <end position="412"/>
    </location>
</feature>
<proteinExistence type="predicted"/>
<dbReference type="Proteomes" id="UP000594260">
    <property type="component" value="Unplaced"/>
</dbReference>
<feature type="region of interest" description="Disordered" evidence="2">
    <location>
        <begin position="634"/>
        <end position="674"/>
    </location>
</feature>
<sequence length="1195" mass="131507">MAGAAGVRGGVTSESAYLSEIGGRRILQTALHDGVTVLFWLTLRIYFSVFDKERDREKECKDQPSSLWSRANSLRQSLRHRANKHHTHSTSVSVLIDDLPRNRRDPGGLSAPLRREWGSHRDLLRSRKAQSSATLQDTNVCPKSLIRRHSSKSRPGELTLSLGGGGITSSLQALTSVVPLKGLLLPPLFVQDETGTASCETGSVEMDYVVEQRGTTTKCWGRDSRRNMAAGIFDPIDRKDVTAQQKSTAQQQRKLTKDSGYETSVCSEPDYVNATFFSCAIEPHGTMLPPPHQPIPDALFRRSRPSWDAPMAVSEPLSIPAPPFGLSSCGVNSRSTPALAVLAARERGKESPYKGFSKPVDKENSIVRVTASSSALIAYETPTTTNNVEPAITSSPTDLVRDSGAGQSVSTSRLLKNSDVNVEKNTALWLSRHKKKEAERDDAANRKSYEDIYEEVASGRKEQVNSNTQIKVTEKHTRSASDPVGSQVEQFTLGGRPTDKDTPVDSLWAAGEAGSHSQSIMTNDNSDSSTYIDSVGSEMKWRDSYSDLSAFSVRSSNQSSGFESGQSTVADAGRLSPQSSLDGSVLMGNYGERVISRFPIPTREGVAHSAKIPSAERHDSESVLYFGQSRANNRGATVSSSASSDFDRQEKYSQGLTSRQVDQRQPAQSKSSLVEESTVCELDDILGVNGKLLDPLKKTKLPETELKQIQKQAVLSYLRQRQATESIGVRPTQFRDKPPDTAEKPTPVKPMAVKLLEVNDIPPELPPKMYKSSELLHGLVQQAKEIHWNAEGPPAVGLRESNDARKPPRPPPKTFKLNNNRQNSAGTMLKTMVTPPPIREKPEKLRQRRGNDSALVMAKMVFIPISAYSSPGRSDSSDVDKPLDNVSHRQQNFNAAPIALTLSKDEHRRTAFSETLHPSLGLPFTLSQQLPYEANSNSQLLKNGNSSAVILNKDASRRSLRTSPTTKSEETSPRQTRFDDGYGTSLDDEDETTPSVDVTPVAAILPVKLQKSTSPHNRASLKSLEADPETVHSAKLFGITRLRLSQEEAAVREEIVANDAFGLELRARLEELGRERELRKLANYIGEVDDIAALVVALALRIARTAATLQALGAEGLADHKAQLVQKLEKAEKELDEARRLESNCEKRWASFGAHLATFLEPKELVGRYLHFMKNRADLLVKQKTIQDRQQMRKP</sequence>
<feature type="compositionally biased region" description="Polar residues" evidence="2">
    <location>
        <begin position="555"/>
        <end position="569"/>
    </location>
</feature>
<feature type="compositionally biased region" description="Polar residues" evidence="2">
    <location>
        <begin position="652"/>
        <end position="674"/>
    </location>
</feature>
<evidence type="ECO:0000313" key="4">
    <source>
        <dbReference type="EnsemblMetazoa" id="XP_022666513"/>
    </source>
</evidence>
<evidence type="ECO:0000259" key="3">
    <source>
        <dbReference type="PROSITE" id="PS51307"/>
    </source>
</evidence>
<feature type="compositionally biased region" description="Basic and acidic residues" evidence="2">
    <location>
        <begin position="967"/>
        <end position="980"/>
    </location>
</feature>
<name>A0A7M7MID0_VARDE</name>
<dbReference type="Gene3D" id="6.10.250.3120">
    <property type="match status" value="1"/>
</dbReference>
<feature type="region of interest" description="Disordered" evidence="2">
    <location>
        <begin position="555"/>
        <end position="581"/>
    </location>
</feature>
<organism evidence="4 5">
    <name type="scientific">Varroa destructor</name>
    <name type="common">Honeybee mite</name>
    <dbReference type="NCBI Taxonomy" id="109461"/>
    <lineage>
        <taxon>Eukaryota</taxon>
        <taxon>Metazoa</taxon>
        <taxon>Ecdysozoa</taxon>
        <taxon>Arthropoda</taxon>
        <taxon>Chelicerata</taxon>
        <taxon>Arachnida</taxon>
        <taxon>Acari</taxon>
        <taxon>Parasitiformes</taxon>
        <taxon>Mesostigmata</taxon>
        <taxon>Gamasina</taxon>
        <taxon>Dermanyssoidea</taxon>
        <taxon>Varroidae</taxon>
        <taxon>Varroa</taxon>
    </lineage>
</organism>